<sequence>MNLVQNNQSFLSKNPLFFNRNRATEPEAESNPLEHRAVTPIVITRLHLKEIENMKISFRNQVRNVVALEQFIRKRLQQPETGSGLGGAEPAVIGINFGEELSFRLPGSGEAFHIFTATLQRKSYFLQYRSRAELESNILKVNLKVADLTALEQELSIILENIKPIDYVFTIWQQQQRLNTPKQKLAG</sequence>
<name>A0A5M6DQS8_9BACT</name>
<accession>A0A5M6DQS8</accession>
<evidence type="ECO:0000313" key="1">
    <source>
        <dbReference type="EMBL" id="KAA5548550.1"/>
    </source>
</evidence>
<evidence type="ECO:0000313" key="2">
    <source>
        <dbReference type="Proteomes" id="UP000323426"/>
    </source>
</evidence>
<dbReference type="EMBL" id="VWSF01000002">
    <property type="protein sequence ID" value="KAA5548550.1"/>
    <property type="molecule type" value="Genomic_DNA"/>
</dbReference>
<proteinExistence type="predicted"/>
<dbReference type="Proteomes" id="UP000323426">
    <property type="component" value="Unassembled WGS sequence"/>
</dbReference>
<protein>
    <submittedName>
        <fullName evidence="1">Uncharacterized protein</fullName>
    </submittedName>
</protein>
<comment type="caution">
    <text evidence="1">The sequence shown here is derived from an EMBL/GenBank/DDBJ whole genome shotgun (WGS) entry which is preliminary data.</text>
</comment>
<dbReference type="RefSeq" id="WP_150086872.1">
    <property type="nucleotide sequence ID" value="NZ_VWSF01000002.1"/>
</dbReference>
<gene>
    <name evidence="1" type="ORF">F0145_03245</name>
</gene>
<organism evidence="1 2">
    <name type="scientific">Adhaeribacter rhizoryzae</name>
    <dbReference type="NCBI Taxonomy" id="2607907"/>
    <lineage>
        <taxon>Bacteria</taxon>
        <taxon>Pseudomonadati</taxon>
        <taxon>Bacteroidota</taxon>
        <taxon>Cytophagia</taxon>
        <taxon>Cytophagales</taxon>
        <taxon>Hymenobacteraceae</taxon>
        <taxon>Adhaeribacter</taxon>
    </lineage>
</organism>
<keyword evidence="2" id="KW-1185">Reference proteome</keyword>
<reference evidence="1 2" key="1">
    <citation type="submission" date="2019-09" db="EMBL/GenBank/DDBJ databases">
        <title>Genome sequence and assembly of Adhaeribacter sp.</title>
        <authorList>
            <person name="Chhetri G."/>
        </authorList>
    </citation>
    <scope>NUCLEOTIDE SEQUENCE [LARGE SCALE GENOMIC DNA]</scope>
    <source>
        <strain evidence="1 2">DK36</strain>
    </source>
</reference>
<dbReference type="AlphaFoldDB" id="A0A5M6DQS8"/>